<dbReference type="Proteomes" id="UP000242254">
    <property type="component" value="Unassembled WGS sequence"/>
</dbReference>
<proteinExistence type="predicted"/>
<keyword evidence="5" id="KW-1185">Reference proteome</keyword>
<dbReference type="PANTHER" id="PTHR24171">
    <property type="entry name" value="ANKYRIN REPEAT DOMAIN-CONTAINING PROTEIN 39-RELATED"/>
    <property type="match status" value="1"/>
</dbReference>
<evidence type="ECO:0000256" key="1">
    <source>
        <dbReference type="ARBA" id="ARBA00022737"/>
    </source>
</evidence>
<evidence type="ECO:0000256" key="2">
    <source>
        <dbReference type="ARBA" id="ARBA00023043"/>
    </source>
</evidence>
<evidence type="ECO:0000256" key="3">
    <source>
        <dbReference type="PROSITE-ProRule" id="PRU00023"/>
    </source>
</evidence>
<keyword evidence="1" id="KW-0677">Repeat</keyword>
<dbReference type="Pfam" id="PF00023">
    <property type="entry name" value="Ank"/>
    <property type="match status" value="1"/>
</dbReference>
<feature type="repeat" description="ANK" evidence="3">
    <location>
        <begin position="39"/>
        <end position="61"/>
    </location>
</feature>
<keyword evidence="2 3" id="KW-0040">ANK repeat</keyword>
<dbReference type="AlphaFoldDB" id="A0A2G4SV40"/>
<feature type="non-terminal residue" evidence="4">
    <location>
        <position position="93"/>
    </location>
</feature>
<dbReference type="PROSITE" id="PS50088">
    <property type="entry name" value="ANK_REPEAT"/>
    <property type="match status" value="3"/>
</dbReference>
<feature type="repeat" description="ANK" evidence="3">
    <location>
        <begin position="71"/>
        <end position="93"/>
    </location>
</feature>
<dbReference type="STRING" id="1340429.A0A2G4SV40"/>
<dbReference type="Gene3D" id="1.25.40.20">
    <property type="entry name" value="Ankyrin repeat-containing domain"/>
    <property type="match status" value="2"/>
</dbReference>
<organism evidence="4 5">
    <name type="scientific">Rhizopus microsporus ATCC 52813</name>
    <dbReference type="NCBI Taxonomy" id="1340429"/>
    <lineage>
        <taxon>Eukaryota</taxon>
        <taxon>Fungi</taxon>
        <taxon>Fungi incertae sedis</taxon>
        <taxon>Mucoromycota</taxon>
        <taxon>Mucoromycotina</taxon>
        <taxon>Mucoromycetes</taxon>
        <taxon>Mucorales</taxon>
        <taxon>Mucorineae</taxon>
        <taxon>Rhizopodaceae</taxon>
        <taxon>Rhizopus</taxon>
    </lineage>
</organism>
<reference evidence="4 5" key="1">
    <citation type="journal article" date="2016" name="Proc. Natl. Acad. Sci. U.S.A.">
        <title>Lipid metabolic changes in an early divergent fungus govern the establishment of a mutualistic symbiosis with endobacteria.</title>
        <authorList>
            <person name="Lastovetsky O.A."/>
            <person name="Gaspar M.L."/>
            <person name="Mondo S.J."/>
            <person name="LaButti K.M."/>
            <person name="Sandor L."/>
            <person name="Grigoriev I.V."/>
            <person name="Henry S.A."/>
            <person name="Pawlowska T.E."/>
        </authorList>
    </citation>
    <scope>NUCLEOTIDE SEQUENCE [LARGE SCALE GENOMIC DNA]</scope>
    <source>
        <strain evidence="4 5">ATCC 52813</strain>
    </source>
</reference>
<dbReference type="SMART" id="SM00248">
    <property type="entry name" value="ANK"/>
    <property type="match status" value="3"/>
</dbReference>
<dbReference type="SUPFAM" id="SSF48403">
    <property type="entry name" value="Ankyrin repeat"/>
    <property type="match status" value="1"/>
</dbReference>
<feature type="repeat" description="ANK" evidence="3">
    <location>
        <begin position="6"/>
        <end position="38"/>
    </location>
</feature>
<sequence length="93" mass="10449">NKTDKAGRTKLFYATSQGHLNRVKELVENGANVNFRDNAGWTPLHEAALKGQYEVGKYLIECADVNAKDNHDWTPLHLACLHGHLDIVKLLIQ</sequence>
<dbReference type="Pfam" id="PF12796">
    <property type="entry name" value="Ank_2"/>
    <property type="match status" value="1"/>
</dbReference>
<dbReference type="PRINTS" id="PR01415">
    <property type="entry name" value="ANKYRIN"/>
</dbReference>
<dbReference type="GeneID" id="35436931"/>
<dbReference type="RefSeq" id="XP_023466322.1">
    <property type="nucleotide sequence ID" value="XM_023605941.1"/>
</dbReference>
<evidence type="ECO:0000313" key="5">
    <source>
        <dbReference type="Proteomes" id="UP000242254"/>
    </source>
</evidence>
<evidence type="ECO:0000313" key="4">
    <source>
        <dbReference type="EMBL" id="PHZ12614.1"/>
    </source>
</evidence>
<dbReference type="EMBL" id="KZ303849">
    <property type="protein sequence ID" value="PHZ12614.1"/>
    <property type="molecule type" value="Genomic_DNA"/>
</dbReference>
<accession>A0A2G4SV40</accession>
<feature type="non-terminal residue" evidence="4">
    <location>
        <position position="1"/>
    </location>
</feature>
<gene>
    <name evidence="4" type="ORF">RHIMIDRAFT_190920</name>
</gene>
<protein>
    <submittedName>
        <fullName evidence="4">Ankyrin</fullName>
    </submittedName>
</protein>
<dbReference type="InterPro" id="IPR002110">
    <property type="entry name" value="Ankyrin_rpt"/>
</dbReference>
<name>A0A2G4SV40_RHIZD</name>
<dbReference type="PROSITE" id="PS50297">
    <property type="entry name" value="ANK_REP_REGION"/>
    <property type="match status" value="3"/>
</dbReference>
<dbReference type="InterPro" id="IPR036770">
    <property type="entry name" value="Ankyrin_rpt-contain_sf"/>
</dbReference>